<sequence length="252" mass="30313">MKQKLYILIFAIGLLSCDKNLKKIDNTTGAELYTQNQDIDNSKFYTQKDTILITTELNDTLKFAKDEFNNIINKHPEFFEDYPNDPDQLYFNDNDKGEFRSEFEQDIYYTLYAYFLKQKNGEKKYEKERKKLIYIYLNINSLFQHFQYGGTYFGHQQSRILGYAEYSIYLLPKSKEDFQKTYDISKQKDLYIKSLKQLVADESEIDFNTLGEAKIERTTKLNKIVDEIDELITDIFYLRRAQNFQYTQYQYY</sequence>
<gene>
    <name evidence="1" type="ORF">IIF7_16607</name>
</gene>
<dbReference type="Proteomes" id="UP000192746">
    <property type="component" value="Unassembled WGS sequence"/>
</dbReference>
<dbReference type="OrthoDB" id="676889at2"/>
<dbReference type="RefSeq" id="WP_084842825.1">
    <property type="nucleotide sequence ID" value="NZ_ARYN01000016.1"/>
</dbReference>
<evidence type="ECO:0000313" key="2">
    <source>
        <dbReference type="Proteomes" id="UP000192746"/>
    </source>
</evidence>
<dbReference type="EMBL" id="ARYN01000016">
    <property type="protein sequence ID" value="ORL44357.1"/>
    <property type="molecule type" value="Genomic_DNA"/>
</dbReference>
<keyword evidence="2" id="KW-1185">Reference proteome</keyword>
<evidence type="ECO:0000313" key="1">
    <source>
        <dbReference type="EMBL" id="ORL44357.1"/>
    </source>
</evidence>
<dbReference type="AlphaFoldDB" id="A0A1Y1T030"/>
<proteinExistence type="predicted"/>
<dbReference type="PROSITE" id="PS51257">
    <property type="entry name" value="PROKAR_LIPOPROTEIN"/>
    <property type="match status" value="1"/>
</dbReference>
<reference evidence="1 2" key="1">
    <citation type="submission" date="2013-04" db="EMBL/GenBank/DDBJ databases">
        <title>Zunongwangia sp. 22II14-10F7 Genome Sequencing.</title>
        <authorList>
            <person name="Lai Q."/>
            <person name="Shao Z."/>
        </authorList>
    </citation>
    <scope>NUCLEOTIDE SEQUENCE [LARGE SCALE GENOMIC DNA]</scope>
    <source>
        <strain evidence="1 2">22II14-10F7</strain>
    </source>
</reference>
<organism evidence="1 2">
    <name type="scientific">Zunongwangia atlantica 22II14-10F7</name>
    <dbReference type="NCBI Taxonomy" id="1185767"/>
    <lineage>
        <taxon>Bacteria</taxon>
        <taxon>Pseudomonadati</taxon>
        <taxon>Bacteroidota</taxon>
        <taxon>Flavobacteriia</taxon>
        <taxon>Flavobacteriales</taxon>
        <taxon>Flavobacteriaceae</taxon>
        <taxon>Zunongwangia</taxon>
    </lineage>
</organism>
<name>A0A1Y1T030_9FLAO</name>
<protein>
    <recommendedName>
        <fullName evidence="3">Lipoprotein</fullName>
    </recommendedName>
</protein>
<evidence type="ECO:0008006" key="3">
    <source>
        <dbReference type="Google" id="ProtNLM"/>
    </source>
</evidence>
<dbReference type="STRING" id="1185767.IIF7_16607"/>
<comment type="caution">
    <text evidence="1">The sequence shown here is derived from an EMBL/GenBank/DDBJ whole genome shotgun (WGS) entry which is preliminary data.</text>
</comment>
<accession>A0A1Y1T030</accession>